<feature type="transmembrane region" description="Helical" evidence="13">
    <location>
        <begin position="15"/>
        <end position="34"/>
    </location>
</feature>
<comment type="subcellular location">
    <subcellularLocation>
        <location evidence="2">Cell membrane</location>
        <topology evidence="2">Multi-pass membrane protein</topology>
    </subcellularLocation>
</comment>
<dbReference type="AlphaFoldDB" id="A0A3D9JSI3"/>
<dbReference type="InterPro" id="IPR003594">
    <property type="entry name" value="HATPase_dom"/>
</dbReference>
<keyword evidence="12 13" id="KW-0472">Membrane</keyword>
<dbReference type="GO" id="GO:0005886">
    <property type="term" value="C:plasma membrane"/>
    <property type="evidence" value="ECO:0007669"/>
    <property type="project" value="UniProtKB-SubCell"/>
</dbReference>
<protein>
    <recommendedName>
        <fullName evidence="3">histidine kinase</fullName>
        <ecNumber evidence="3">2.7.13.3</ecNumber>
    </recommendedName>
</protein>
<keyword evidence="8 15" id="KW-0418">Kinase</keyword>
<evidence type="ECO:0000256" key="10">
    <source>
        <dbReference type="ARBA" id="ARBA00022989"/>
    </source>
</evidence>
<evidence type="ECO:0000256" key="6">
    <source>
        <dbReference type="ARBA" id="ARBA00022692"/>
    </source>
</evidence>
<dbReference type="Gene3D" id="3.30.565.10">
    <property type="entry name" value="Histidine kinase-like ATPase, C-terminal domain"/>
    <property type="match status" value="1"/>
</dbReference>
<evidence type="ECO:0000256" key="5">
    <source>
        <dbReference type="ARBA" id="ARBA00022679"/>
    </source>
</evidence>
<evidence type="ECO:0000259" key="14">
    <source>
        <dbReference type="PROSITE" id="PS50109"/>
    </source>
</evidence>
<keyword evidence="4" id="KW-1003">Cell membrane</keyword>
<comment type="caution">
    <text evidence="15">The sequence shown here is derived from an EMBL/GenBank/DDBJ whole genome shotgun (WGS) entry which is preliminary data.</text>
</comment>
<dbReference type="EC" id="2.7.13.3" evidence="3"/>
<keyword evidence="16" id="KW-1185">Reference proteome</keyword>
<keyword evidence="7" id="KW-0547">Nucleotide-binding</keyword>
<reference evidence="15 16" key="1">
    <citation type="submission" date="2018-07" db="EMBL/GenBank/DDBJ databases">
        <title>Genomic Encyclopedia of Type Strains, Phase III (KMG-III): the genomes of soil and plant-associated and newly described type strains.</title>
        <authorList>
            <person name="Whitman W."/>
        </authorList>
    </citation>
    <scope>NUCLEOTIDE SEQUENCE [LARGE SCALE GENOMIC DNA]</scope>
    <source>
        <strain evidence="15 16">CECT 7287</strain>
    </source>
</reference>
<dbReference type="Pfam" id="PF02518">
    <property type="entry name" value="HATPase_c"/>
    <property type="match status" value="1"/>
</dbReference>
<evidence type="ECO:0000256" key="3">
    <source>
        <dbReference type="ARBA" id="ARBA00012438"/>
    </source>
</evidence>
<feature type="domain" description="Histidine kinase" evidence="14">
    <location>
        <begin position="131"/>
        <end position="338"/>
    </location>
</feature>
<dbReference type="InterPro" id="IPR050351">
    <property type="entry name" value="BphY/WalK/GraS-like"/>
</dbReference>
<proteinExistence type="predicted"/>
<keyword evidence="11" id="KW-0902">Two-component regulatory system</keyword>
<accession>A0A3D9JSI3</accession>
<dbReference type="PANTHER" id="PTHR45453">
    <property type="entry name" value="PHOSPHATE REGULON SENSOR PROTEIN PHOR"/>
    <property type="match status" value="1"/>
</dbReference>
<evidence type="ECO:0000313" key="15">
    <source>
        <dbReference type="EMBL" id="RED76905.1"/>
    </source>
</evidence>
<dbReference type="SUPFAM" id="SSF55874">
    <property type="entry name" value="ATPase domain of HSP90 chaperone/DNA topoisomerase II/histidine kinase"/>
    <property type="match status" value="1"/>
</dbReference>
<evidence type="ECO:0000256" key="2">
    <source>
        <dbReference type="ARBA" id="ARBA00004651"/>
    </source>
</evidence>
<evidence type="ECO:0000256" key="4">
    <source>
        <dbReference type="ARBA" id="ARBA00022475"/>
    </source>
</evidence>
<dbReference type="PANTHER" id="PTHR45453:SF2">
    <property type="entry name" value="HISTIDINE KINASE"/>
    <property type="match status" value="1"/>
</dbReference>
<dbReference type="GO" id="GO:0016036">
    <property type="term" value="P:cellular response to phosphate starvation"/>
    <property type="evidence" value="ECO:0007669"/>
    <property type="project" value="TreeGrafter"/>
</dbReference>
<evidence type="ECO:0000256" key="9">
    <source>
        <dbReference type="ARBA" id="ARBA00022840"/>
    </source>
</evidence>
<keyword evidence="6 13" id="KW-0812">Transmembrane</keyword>
<dbReference type="PROSITE" id="PS50109">
    <property type="entry name" value="HIS_KIN"/>
    <property type="match status" value="1"/>
</dbReference>
<evidence type="ECO:0000256" key="13">
    <source>
        <dbReference type="SAM" id="Phobius"/>
    </source>
</evidence>
<dbReference type="GO" id="GO:0005524">
    <property type="term" value="F:ATP binding"/>
    <property type="evidence" value="ECO:0007669"/>
    <property type="project" value="UniProtKB-KW"/>
</dbReference>
<comment type="catalytic activity">
    <reaction evidence="1">
        <text>ATP + protein L-histidine = ADP + protein N-phospho-L-histidine.</text>
        <dbReference type="EC" id="2.7.13.3"/>
    </reaction>
</comment>
<dbReference type="InterPro" id="IPR036890">
    <property type="entry name" value="HATPase_C_sf"/>
</dbReference>
<sequence>MRESDLLLRYIADRISWIVYYLLSLLFADLLIWLDNGIAIRAESLLYLNLLLLLSMIVFLGWRYRKETAYARSLEKLADEMAEDWTDALPPARFHHEAATHRLLLAAGQLHRQQLADSRTARRLEQEYVAAWVHEAKAPLTAMKLTIDANRSLPVIRTVESEWLRIHLLIDQQLYISRLPTLETDFVLEKAGIQQLVALEVRELTSWCMEKNIAVEFEGDEAYVATDRKWCRFVIRQLLTNAVKYSPQGGIILVTTTVSPNGHVRLTIKDEGPGMADHDLPRIFDRGFTGDNGRLQNAATGLGLYLAQTVASKLGIHLAVRSALHEGTEMDMVFASPHAFGEIRT</sequence>
<evidence type="ECO:0000256" key="12">
    <source>
        <dbReference type="ARBA" id="ARBA00023136"/>
    </source>
</evidence>
<dbReference type="SMART" id="SM00387">
    <property type="entry name" value="HATPase_c"/>
    <property type="match status" value="1"/>
</dbReference>
<name>A0A3D9JSI3_9BACL</name>
<dbReference type="OrthoDB" id="9780487at2"/>
<keyword evidence="5" id="KW-0808">Transferase</keyword>
<dbReference type="InterPro" id="IPR005467">
    <property type="entry name" value="His_kinase_dom"/>
</dbReference>
<evidence type="ECO:0000256" key="11">
    <source>
        <dbReference type="ARBA" id="ARBA00023012"/>
    </source>
</evidence>
<organism evidence="15 16">
    <name type="scientific">Cohnella phaseoli</name>
    <dbReference type="NCBI Taxonomy" id="456490"/>
    <lineage>
        <taxon>Bacteria</taxon>
        <taxon>Bacillati</taxon>
        <taxon>Bacillota</taxon>
        <taxon>Bacilli</taxon>
        <taxon>Bacillales</taxon>
        <taxon>Paenibacillaceae</taxon>
        <taxon>Cohnella</taxon>
    </lineage>
</organism>
<dbReference type="GO" id="GO:0000155">
    <property type="term" value="F:phosphorelay sensor kinase activity"/>
    <property type="evidence" value="ECO:0007669"/>
    <property type="project" value="TreeGrafter"/>
</dbReference>
<dbReference type="EMBL" id="QRDZ01000010">
    <property type="protein sequence ID" value="RED76905.1"/>
    <property type="molecule type" value="Genomic_DNA"/>
</dbReference>
<dbReference type="GO" id="GO:0004721">
    <property type="term" value="F:phosphoprotein phosphatase activity"/>
    <property type="evidence" value="ECO:0007669"/>
    <property type="project" value="TreeGrafter"/>
</dbReference>
<feature type="transmembrane region" description="Helical" evidence="13">
    <location>
        <begin position="46"/>
        <end position="64"/>
    </location>
</feature>
<keyword evidence="10 13" id="KW-1133">Transmembrane helix</keyword>
<evidence type="ECO:0000256" key="8">
    <source>
        <dbReference type="ARBA" id="ARBA00022777"/>
    </source>
</evidence>
<gene>
    <name evidence="15" type="ORF">DFP98_110126</name>
</gene>
<keyword evidence="9" id="KW-0067">ATP-binding</keyword>
<evidence type="ECO:0000313" key="16">
    <source>
        <dbReference type="Proteomes" id="UP000256977"/>
    </source>
</evidence>
<dbReference type="Proteomes" id="UP000256977">
    <property type="component" value="Unassembled WGS sequence"/>
</dbReference>
<evidence type="ECO:0000256" key="7">
    <source>
        <dbReference type="ARBA" id="ARBA00022741"/>
    </source>
</evidence>
<evidence type="ECO:0000256" key="1">
    <source>
        <dbReference type="ARBA" id="ARBA00000085"/>
    </source>
</evidence>